<dbReference type="Pfam" id="PF06253">
    <property type="entry name" value="MTTB"/>
    <property type="match status" value="1"/>
</dbReference>
<dbReference type="Gene3D" id="3.20.20.480">
    <property type="entry name" value="Trimethylamine methyltransferase-like"/>
    <property type="match status" value="1"/>
</dbReference>
<evidence type="ECO:0000313" key="5">
    <source>
        <dbReference type="EMBL" id="SVD63398.1"/>
    </source>
</evidence>
<proteinExistence type="inferred from homology"/>
<keyword evidence="2" id="KW-0489">Methyltransferase</keyword>
<dbReference type="InterPro" id="IPR038601">
    <property type="entry name" value="MttB-like_sf"/>
</dbReference>
<reference evidence="5" key="1">
    <citation type="submission" date="2018-05" db="EMBL/GenBank/DDBJ databases">
        <authorList>
            <person name="Lanie J.A."/>
            <person name="Ng W.-L."/>
            <person name="Kazmierczak K.M."/>
            <person name="Andrzejewski T.M."/>
            <person name="Davidsen T.M."/>
            <person name="Wayne K.J."/>
            <person name="Tettelin H."/>
            <person name="Glass J.I."/>
            <person name="Rusch D."/>
            <person name="Podicherti R."/>
            <person name="Tsui H.-C.T."/>
            <person name="Winkler M.E."/>
        </authorList>
    </citation>
    <scope>NUCLEOTIDE SEQUENCE</scope>
</reference>
<dbReference type="AlphaFoldDB" id="A0A382WYV4"/>
<feature type="non-terminal residue" evidence="5">
    <location>
        <position position="85"/>
    </location>
</feature>
<dbReference type="EMBL" id="UINC01163211">
    <property type="protein sequence ID" value="SVD63398.1"/>
    <property type="molecule type" value="Genomic_DNA"/>
</dbReference>
<evidence type="ECO:0000256" key="2">
    <source>
        <dbReference type="ARBA" id="ARBA00022603"/>
    </source>
</evidence>
<evidence type="ECO:0000256" key="1">
    <source>
        <dbReference type="ARBA" id="ARBA00007137"/>
    </source>
</evidence>
<evidence type="ECO:0008006" key="6">
    <source>
        <dbReference type="Google" id="ProtNLM"/>
    </source>
</evidence>
<dbReference type="InterPro" id="IPR010426">
    <property type="entry name" value="MTTB_MeTrfase"/>
</dbReference>
<feature type="region of interest" description="Disordered" evidence="4">
    <location>
        <begin position="1"/>
        <end position="32"/>
    </location>
</feature>
<dbReference type="GO" id="GO:0032259">
    <property type="term" value="P:methylation"/>
    <property type="evidence" value="ECO:0007669"/>
    <property type="project" value="UniProtKB-KW"/>
</dbReference>
<name>A0A382WYV4_9ZZZZ</name>
<protein>
    <recommendedName>
        <fullName evidence="6">Methyltransferase</fullName>
    </recommendedName>
</protein>
<accession>A0A382WYV4</accession>
<organism evidence="5">
    <name type="scientific">marine metagenome</name>
    <dbReference type="NCBI Taxonomy" id="408172"/>
    <lineage>
        <taxon>unclassified sequences</taxon>
        <taxon>metagenomes</taxon>
        <taxon>ecological metagenomes</taxon>
    </lineage>
</organism>
<evidence type="ECO:0000256" key="3">
    <source>
        <dbReference type="ARBA" id="ARBA00022679"/>
    </source>
</evidence>
<dbReference type="GO" id="GO:0008168">
    <property type="term" value="F:methyltransferase activity"/>
    <property type="evidence" value="ECO:0007669"/>
    <property type="project" value="UniProtKB-KW"/>
</dbReference>
<sequence length="85" mass="9577">MARKNKRRSRRSKTSGDHDSIQPVVTKGMEGGKYQPLSDHEIEQIHQTTLDVLENIGMANPLPQLKEVALEQGCNFTDQGRLCFP</sequence>
<keyword evidence="3" id="KW-0808">Transferase</keyword>
<evidence type="ECO:0000256" key="4">
    <source>
        <dbReference type="SAM" id="MobiDB-lite"/>
    </source>
</evidence>
<feature type="compositionally biased region" description="Basic residues" evidence="4">
    <location>
        <begin position="1"/>
        <end position="13"/>
    </location>
</feature>
<dbReference type="GO" id="GO:0015948">
    <property type="term" value="P:methanogenesis"/>
    <property type="evidence" value="ECO:0007669"/>
    <property type="project" value="InterPro"/>
</dbReference>
<comment type="similarity">
    <text evidence="1">Belongs to the trimethylamine methyltransferase family.</text>
</comment>
<gene>
    <name evidence="5" type="ORF">METZ01_LOCUS416252</name>
</gene>